<gene>
    <name evidence="4" type="ORF">RDB_LOCUS186442</name>
</gene>
<dbReference type="Gene3D" id="1.10.510.10">
    <property type="entry name" value="Transferase(Phosphotransferase) domain 1"/>
    <property type="match status" value="2"/>
</dbReference>
<dbReference type="GO" id="GO:0004674">
    <property type="term" value="F:protein serine/threonine kinase activity"/>
    <property type="evidence" value="ECO:0007669"/>
    <property type="project" value="TreeGrafter"/>
</dbReference>
<reference evidence="4" key="1">
    <citation type="submission" date="2021-01" db="EMBL/GenBank/DDBJ databases">
        <authorList>
            <person name="Kaushik A."/>
        </authorList>
    </citation>
    <scope>NUCLEOTIDE SEQUENCE</scope>
    <source>
        <strain evidence="4">AG6-10EEA</strain>
    </source>
</reference>
<keyword evidence="2" id="KW-0067">ATP-binding</keyword>
<proteinExistence type="predicted"/>
<evidence type="ECO:0000313" key="5">
    <source>
        <dbReference type="Proteomes" id="UP000663853"/>
    </source>
</evidence>
<dbReference type="EMBL" id="CAJMXA010004260">
    <property type="protein sequence ID" value="CAE6538369.1"/>
    <property type="molecule type" value="Genomic_DNA"/>
</dbReference>
<sequence length="542" mass="60387">MVLQLQGTTSCPPSTFCLRPITPITTDPNDRITSHSVKQTYFPPSNHELCLFRAASCANGSTALRYRCVVSTQPITDTHVSITINILNDCQGLQDVDVTVFLKIVGRRIDYYVINHDLRSIVWAAGQPHETFDGATRVDHEGELNVHMSNFPGLGGFLSSNVIEGTASNQVQPHPNPEYLISQGDSRQSYVVVRFRNSVLQSHIIAPRSFQIAQLFGIKGHGWLDATELNFGEVSALRDIPRNSTSGVRQQVVLHQTGPAQIDVSGVVQSSAMFRSRPSDVTRAHWEDTNKMITESLRSLHEHGCKVLTDTSNLRKHGPFHTAEGGCGYIFRGTFGGDEVAIKCPKIALDLSKDRKRELLERAAYESLVWWQCNHPNIQKLTAVAQFDNQFVMISPWMPLDLWEYITRYRPPLKDRAMLFAPICDAVAYLHKSNIVHGDIKASSEMLEEGAKPSPQSDVHSLGMTTLEVFTGSEPYSGIHQRAVMTHIVRGSLPRRPENHLPIGKEPYDPLWTLLAGCWALEPSARPTATGVYDQLKSIFAE</sequence>
<organism evidence="4 5">
    <name type="scientific">Rhizoctonia solani</name>
    <dbReference type="NCBI Taxonomy" id="456999"/>
    <lineage>
        <taxon>Eukaryota</taxon>
        <taxon>Fungi</taxon>
        <taxon>Dikarya</taxon>
        <taxon>Basidiomycota</taxon>
        <taxon>Agaricomycotina</taxon>
        <taxon>Agaricomycetes</taxon>
        <taxon>Cantharellales</taxon>
        <taxon>Ceratobasidiaceae</taxon>
        <taxon>Rhizoctonia</taxon>
    </lineage>
</organism>
<evidence type="ECO:0000259" key="3">
    <source>
        <dbReference type="PROSITE" id="PS50011"/>
    </source>
</evidence>
<evidence type="ECO:0000313" key="4">
    <source>
        <dbReference type="EMBL" id="CAE6538369.1"/>
    </source>
</evidence>
<dbReference type="InterPro" id="IPR011009">
    <property type="entry name" value="Kinase-like_dom_sf"/>
</dbReference>
<dbReference type="InterPro" id="IPR000719">
    <property type="entry name" value="Prot_kinase_dom"/>
</dbReference>
<name>A0A8H3DRJ2_9AGAM</name>
<dbReference type="Proteomes" id="UP000663853">
    <property type="component" value="Unassembled WGS sequence"/>
</dbReference>
<dbReference type="InterPro" id="IPR051681">
    <property type="entry name" value="Ser/Thr_Kinases-Pseudokinases"/>
</dbReference>
<dbReference type="PANTHER" id="PTHR44329">
    <property type="entry name" value="SERINE/THREONINE-PROTEIN KINASE TNNI3K-RELATED"/>
    <property type="match status" value="1"/>
</dbReference>
<comment type="caution">
    <text evidence="4">The sequence shown here is derived from an EMBL/GenBank/DDBJ whole genome shotgun (WGS) entry which is preliminary data.</text>
</comment>
<feature type="domain" description="Protein kinase" evidence="3">
    <location>
        <begin position="316"/>
        <end position="542"/>
    </location>
</feature>
<dbReference type="PANTHER" id="PTHR44329:SF298">
    <property type="entry name" value="MIXED LINEAGE KINASE DOMAIN-LIKE PROTEIN"/>
    <property type="match status" value="1"/>
</dbReference>
<dbReference type="PROSITE" id="PS50011">
    <property type="entry name" value="PROTEIN_KINASE_DOM"/>
    <property type="match status" value="1"/>
</dbReference>
<dbReference type="AlphaFoldDB" id="A0A8H3DRJ2"/>
<dbReference type="GO" id="GO:0005524">
    <property type="term" value="F:ATP binding"/>
    <property type="evidence" value="ECO:0007669"/>
    <property type="project" value="UniProtKB-KW"/>
</dbReference>
<keyword evidence="1" id="KW-0547">Nucleotide-binding</keyword>
<evidence type="ECO:0000256" key="2">
    <source>
        <dbReference type="ARBA" id="ARBA00022840"/>
    </source>
</evidence>
<protein>
    <recommendedName>
        <fullName evidence="3">Protein kinase domain-containing protein</fullName>
    </recommendedName>
</protein>
<dbReference type="Pfam" id="PF00069">
    <property type="entry name" value="Pkinase"/>
    <property type="match status" value="1"/>
</dbReference>
<accession>A0A8H3DRJ2</accession>
<evidence type="ECO:0000256" key="1">
    <source>
        <dbReference type="ARBA" id="ARBA00022741"/>
    </source>
</evidence>
<dbReference type="SUPFAM" id="SSF56112">
    <property type="entry name" value="Protein kinase-like (PK-like)"/>
    <property type="match status" value="1"/>
</dbReference>